<feature type="transmembrane region" description="Helical" evidence="1">
    <location>
        <begin position="7"/>
        <end position="28"/>
    </location>
</feature>
<comment type="caution">
    <text evidence="2">The sequence shown here is derived from an EMBL/GenBank/DDBJ whole genome shotgun (WGS) entry which is preliminary data.</text>
</comment>
<protein>
    <submittedName>
        <fullName evidence="2">Uncharacterized protein</fullName>
    </submittedName>
</protein>
<keyword evidence="1" id="KW-0472">Membrane</keyword>
<accession>A0A1V9G159</accession>
<keyword evidence="1" id="KW-1133">Transmembrane helix</keyword>
<gene>
    <name evidence="2" type="ORF">A3860_20330</name>
</gene>
<dbReference type="EMBL" id="LVYD01000042">
    <property type="protein sequence ID" value="OQP64322.1"/>
    <property type="molecule type" value="Genomic_DNA"/>
</dbReference>
<name>A0A1V9G159_9BACT</name>
<reference evidence="2 3" key="1">
    <citation type="submission" date="2016-03" db="EMBL/GenBank/DDBJ databases">
        <title>Niastella vici sp. nov., isolated from farmland soil.</title>
        <authorList>
            <person name="Chen L."/>
            <person name="Wang D."/>
            <person name="Yang S."/>
            <person name="Wang G."/>
        </authorList>
    </citation>
    <scope>NUCLEOTIDE SEQUENCE [LARGE SCALE GENOMIC DNA]</scope>
    <source>
        <strain evidence="2 3">DJ57</strain>
    </source>
</reference>
<dbReference type="AlphaFoldDB" id="A0A1V9G159"/>
<dbReference type="RefSeq" id="WP_081146939.1">
    <property type="nucleotide sequence ID" value="NZ_LVYD01000042.1"/>
</dbReference>
<dbReference type="OrthoDB" id="678023at2"/>
<keyword evidence="1" id="KW-0812">Transmembrane</keyword>
<proteinExistence type="predicted"/>
<feature type="transmembrane region" description="Helical" evidence="1">
    <location>
        <begin position="48"/>
        <end position="68"/>
    </location>
</feature>
<evidence type="ECO:0000256" key="1">
    <source>
        <dbReference type="SAM" id="Phobius"/>
    </source>
</evidence>
<dbReference type="STRING" id="1703345.A3860_20330"/>
<dbReference type="Proteomes" id="UP000192796">
    <property type="component" value="Unassembled WGS sequence"/>
</dbReference>
<sequence length="98" mass="11237">MFKKDNLRFGILLGFIAPLISLVAYYFIKFYPLYSVKDCINFVSENKNQITAISVPCLILNIALFTFYINTHRDKTAKGIFAITLVYAITALLMKFIL</sequence>
<organism evidence="2 3">
    <name type="scientific">Niastella vici</name>
    <dbReference type="NCBI Taxonomy" id="1703345"/>
    <lineage>
        <taxon>Bacteria</taxon>
        <taxon>Pseudomonadati</taxon>
        <taxon>Bacteroidota</taxon>
        <taxon>Chitinophagia</taxon>
        <taxon>Chitinophagales</taxon>
        <taxon>Chitinophagaceae</taxon>
        <taxon>Niastella</taxon>
    </lineage>
</organism>
<keyword evidence="3" id="KW-1185">Reference proteome</keyword>
<feature type="transmembrane region" description="Helical" evidence="1">
    <location>
        <begin position="80"/>
        <end position="97"/>
    </location>
</feature>
<evidence type="ECO:0000313" key="3">
    <source>
        <dbReference type="Proteomes" id="UP000192796"/>
    </source>
</evidence>
<evidence type="ECO:0000313" key="2">
    <source>
        <dbReference type="EMBL" id="OQP64322.1"/>
    </source>
</evidence>